<evidence type="ECO:0000313" key="2">
    <source>
        <dbReference type="Proteomes" id="UP001281761"/>
    </source>
</evidence>
<comment type="caution">
    <text evidence="1">The sequence shown here is derived from an EMBL/GenBank/DDBJ whole genome shotgun (WGS) entry which is preliminary data.</text>
</comment>
<dbReference type="Proteomes" id="UP001281761">
    <property type="component" value="Unassembled WGS sequence"/>
</dbReference>
<keyword evidence="2" id="KW-1185">Reference proteome</keyword>
<evidence type="ECO:0000313" key="1">
    <source>
        <dbReference type="EMBL" id="KAK2950385.1"/>
    </source>
</evidence>
<gene>
    <name evidence="1" type="ORF">BLNAU_14626</name>
</gene>
<reference evidence="1 2" key="1">
    <citation type="journal article" date="2022" name="bioRxiv">
        <title>Genomics of Preaxostyla Flagellates Illuminates Evolutionary Transitions and the Path Towards Mitochondrial Loss.</title>
        <authorList>
            <person name="Novak L.V.F."/>
            <person name="Treitli S.C."/>
            <person name="Pyrih J."/>
            <person name="Halakuc P."/>
            <person name="Pipaliya S.V."/>
            <person name="Vacek V."/>
            <person name="Brzon O."/>
            <person name="Soukal P."/>
            <person name="Eme L."/>
            <person name="Dacks J.B."/>
            <person name="Karnkowska A."/>
            <person name="Elias M."/>
            <person name="Hampl V."/>
        </authorList>
    </citation>
    <scope>NUCLEOTIDE SEQUENCE [LARGE SCALE GENOMIC DNA]</scope>
    <source>
        <strain evidence="1">NAU3</strain>
        <tissue evidence="1">Gut</tissue>
    </source>
</reference>
<protein>
    <submittedName>
        <fullName evidence="1">Uncharacterized protein</fullName>
    </submittedName>
</protein>
<accession>A0ABQ9XGN4</accession>
<proteinExistence type="predicted"/>
<dbReference type="EMBL" id="JARBJD010000136">
    <property type="protein sequence ID" value="KAK2950385.1"/>
    <property type="molecule type" value="Genomic_DNA"/>
</dbReference>
<name>A0ABQ9XGN4_9EUKA</name>
<sequence>MMKQSIHVKSALSHLTFFFSATFLHTPSSTHLFLPLAQLSPSNLNFVPFISLSSPPIDPINSSGCDTSDTIPTCPQQEAVCAGTDIASTE</sequence>
<organism evidence="1 2">
    <name type="scientific">Blattamonas nauphoetae</name>
    <dbReference type="NCBI Taxonomy" id="2049346"/>
    <lineage>
        <taxon>Eukaryota</taxon>
        <taxon>Metamonada</taxon>
        <taxon>Preaxostyla</taxon>
        <taxon>Oxymonadida</taxon>
        <taxon>Blattamonas</taxon>
    </lineage>
</organism>